<evidence type="ECO:0000313" key="2">
    <source>
        <dbReference type="Proteomes" id="UP001064048"/>
    </source>
</evidence>
<dbReference type="Proteomes" id="UP001064048">
    <property type="component" value="Chromosome 2"/>
</dbReference>
<organism evidence="1 2">
    <name type="scientific">Choristoneura fumiferana</name>
    <name type="common">Spruce budworm moth</name>
    <name type="synonym">Archips fumiferana</name>
    <dbReference type="NCBI Taxonomy" id="7141"/>
    <lineage>
        <taxon>Eukaryota</taxon>
        <taxon>Metazoa</taxon>
        <taxon>Ecdysozoa</taxon>
        <taxon>Arthropoda</taxon>
        <taxon>Hexapoda</taxon>
        <taxon>Insecta</taxon>
        <taxon>Pterygota</taxon>
        <taxon>Neoptera</taxon>
        <taxon>Endopterygota</taxon>
        <taxon>Lepidoptera</taxon>
        <taxon>Glossata</taxon>
        <taxon>Ditrysia</taxon>
        <taxon>Tortricoidea</taxon>
        <taxon>Tortricidae</taxon>
        <taxon>Tortricinae</taxon>
        <taxon>Choristoneura</taxon>
    </lineage>
</organism>
<reference evidence="1 2" key="1">
    <citation type="journal article" date="2022" name="Genome Biol. Evol.">
        <title>The Spruce Budworm Genome: Reconstructing the Evolutionary History of Antifreeze Proteins.</title>
        <authorList>
            <person name="Beliveau C."/>
            <person name="Gagne P."/>
            <person name="Picq S."/>
            <person name="Vernygora O."/>
            <person name="Keeling C.I."/>
            <person name="Pinkney K."/>
            <person name="Doucet D."/>
            <person name="Wen F."/>
            <person name="Johnston J.S."/>
            <person name="Maaroufi H."/>
            <person name="Boyle B."/>
            <person name="Laroche J."/>
            <person name="Dewar K."/>
            <person name="Juretic N."/>
            <person name="Blackburn G."/>
            <person name="Nisole A."/>
            <person name="Brunet B."/>
            <person name="Brandao M."/>
            <person name="Lumley L."/>
            <person name="Duan J."/>
            <person name="Quan G."/>
            <person name="Lucarotti C.J."/>
            <person name="Roe A.D."/>
            <person name="Sperling F.A.H."/>
            <person name="Levesque R.C."/>
            <person name="Cusson M."/>
        </authorList>
    </citation>
    <scope>NUCLEOTIDE SEQUENCE [LARGE SCALE GENOMIC DNA]</scope>
    <source>
        <strain evidence="1">Glfc:IPQL:Cfum</strain>
    </source>
</reference>
<accession>A0ACC0KUB9</accession>
<proteinExistence type="predicted"/>
<sequence>MTSRLIEEARKFGQVPIRQKAIECANCGNGGEHCLQEKCRDANVEQRIVEPGDRVLIDVQAVSSIDDIAATDLCLDLEEKDFENCFELNFKKDFDIDLVMLLVDTRDFDLTIDRTIDLDRAGGARTSGVCAEVCSVAPAGLVMVSVSAPIVTAPCPAPSNSAPRTSRTSSRGAVTSKRSGPIDETSRGAARGVTRAAQRIGANEEARGIVAPLMSVGRRDSSAEEEN</sequence>
<evidence type="ECO:0000313" key="1">
    <source>
        <dbReference type="EMBL" id="KAI8440149.1"/>
    </source>
</evidence>
<name>A0ACC0KUB9_CHOFU</name>
<protein>
    <submittedName>
        <fullName evidence="1">Uncharacterized protein</fullName>
    </submittedName>
</protein>
<gene>
    <name evidence="1" type="ORF">MSG28_001545</name>
</gene>
<dbReference type="EMBL" id="CM046102">
    <property type="protein sequence ID" value="KAI8440149.1"/>
    <property type="molecule type" value="Genomic_DNA"/>
</dbReference>
<comment type="caution">
    <text evidence="1">The sequence shown here is derived from an EMBL/GenBank/DDBJ whole genome shotgun (WGS) entry which is preliminary data.</text>
</comment>
<keyword evidence="2" id="KW-1185">Reference proteome</keyword>